<dbReference type="PIRSF" id="PIRSF000102">
    <property type="entry name" value="Lac_mal_DH"/>
    <property type="match status" value="1"/>
</dbReference>
<evidence type="ECO:0000256" key="6">
    <source>
        <dbReference type="ARBA" id="ARBA00048313"/>
    </source>
</evidence>
<keyword evidence="5 7" id="KW-0560">Oxidoreductase</keyword>
<feature type="binding site" evidence="7">
    <location>
        <position position="105"/>
    </location>
    <ligand>
        <name>NAD(+)</name>
        <dbReference type="ChEBI" id="CHEBI:57540"/>
    </ligand>
</feature>
<dbReference type="Pfam" id="PF02866">
    <property type="entry name" value="Ldh_1_C"/>
    <property type="match status" value="1"/>
</dbReference>
<evidence type="ECO:0000259" key="10">
    <source>
        <dbReference type="Pfam" id="PF02866"/>
    </source>
</evidence>
<comment type="function">
    <text evidence="1 7">Catalyzes the reversible oxidation of malate to oxaloacetate.</text>
</comment>
<feature type="binding site" evidence="7">
    <location>
        <begin position="129"/>
        <end position="131"/>
    </location>
    <ligand>
        <name>NAD(+)</name>
        <dbReference type="ChEBI" id="CHEBI:57540"/>
    </ligand>
</feature>
<gene>
    <name evidence="7" type="primary">mdh</name>
    <name evidence="11" type="ORF">NM686_010325</name>
</gene>
<feature type="binding site" evidence="7">
    <location>
        <position position="98"/>
    </location>
    <ligand>
        <name>substrate</name>
    </ligand>
</feature>
<feature type="domain" description="Lactate/malate dehydrogenase N-terminal" evidence="9">
    <location>
        <begin position="7"/>
        <end position="144"/>
    </location>
</feature>
<proteinExistence type="inferred from homology"/>
<dbReference type="EC" id="1.1.1.37" evidence="3 7"/>
<evidence type="ECO:0000256" key="7">
    <source>
        <dbReference type="HAMAP-Rule" id="MF_01517"/>
    </source>
</evidence>
<dbReference type="SUPFAM" id="SSF51735">
    <property type="entry name" value="NAD(P)-binding Rossmann-fold domains"/>
    <property type="match status" value="1"/>
</dbReference>
<dbReference type="CDD" id="cd01338">
    <property type="entry name" value="MDH_chloroplast-like"/>
    <property type="match status" value="1"/>
</dbReference>
<feature type="binding site" evidence="7">
    <location>
        <begin position="11"/>
        <end position="17"/>
    </location>
    <ligand>
        <name>NAD(+)</name>
        <dbReference type="ChEBI" id="CHEBI:57540"/>
    </ligand>
</feature>
<accession>A0ABY7GQU3</accession>
<feature type="binding site" evidence="7">
    <location>
        <position position="112"/>
    </location>
    <ligand>
        <name>NAD(+)</name>
        <dbReference type="ChEBI" id="CHEBI:57540"/>
    </ligand>
</feature>
<dbReference type="InterPro" id="IPR015955">
    <property type="entry name" value="Lactate_DH/Glyco_Ohase_4_C"/>
</dbReference>
<evidence type="ECO:0000259" key="9">
    <source>
        <dbReference type="Pfam" id="PF00056"/>
    </source>
</evidence>
<keyword evidence="7 8" id="KW-0520">NAD</keyword>
<dbReference type="Gene3D" id="3.40.50.720">
    <property type="entry name" value="NAD(P)-binding Rossmann-like Domain"/>
    <property type="match status" value="1"/>
</dbReference>
<name>A0ABY7GQU3_9GAMM</name>
<keyword evidence="4 7" id="KW-0816">Tricarboxylic acid cycle</keyword>
<feature type="active site" description="Proton acceptor" evidence="7">
    <location>
        <position position="187"/>
    </location>
</feature>
<dbReference type="PANTHER" id="PTHR23382">
    <property type="entry name" value="MALATE DEHYDROGENASE"/>
    <property type="match status" value="1"/>
</dbReference>
<evidence type="ECO:0000256" key="3">
    <source>
        <dbReference type="ARBA" id="ARBA00012995"/>
    </source>
</evidence>
<feature type="binding site" evidence="7">
    <location>
        <position position="92"/>
    </location>
    <ligand>
        <name>substrate</name>
    </ligand>
</feature>
<feature type="domain" description="Lactate/malate dehydrogenase C-terminal" evidence="10">
    <location>
        <begin position="156"/>
        <end position="318"/>
    </location>
</feature>
<dbReference type="GO" id="GO:0030060">
    <property type="term" value="F:L-malate dehydrogenase (NAD+) activity"/>
    <property type="evidence" value="ECO:0007669"/>
    <property type="project" value="UniProtKB-EC"/>
</dbReference>
<evidence type="ECO:0000256" key="2">
    <source>
        <dbReference type="ARBA" id="ARBA00009613"/>
    </source>
</evidence>
<feature type="binding site" evidence="7">
    <location>
        <position position="162"/>
    </location>
    <ligand>
        <name>substrate</name>
    </ligand>
</feature>
<dbReference type="InterPro" id="IPR010945">
    <property type="entry name" value="Malate_DH_type2"/>
</dbReference>
<comment type="catalytic activity">
    <reaction evidence="6 7 8">
        <text>(S)-malate + NAD(+) = oxaloacetate + NADH + H(+)</text>
        <dbReference type="Rhea" id="RHEA:21432"/>
        <dbReference type="ChEBI" id="CHEBI:15378"/>
        <dbReference type="ChEBI" id="CHEBI:15589"/>
        <dbReference type="ChEBI" id="CHEBI:16452"/>
        <dbReference type="ChEBI" id="CHEBI:57540"/>
        <dbReference type="ChEBI" id="CHEBI:57945"/>
        <dbReference type="EC" id="1.1.1.37"/>
    </reaction>
</comment>
<feature type="binding site" evidence="7">
    <location>
        <position position="131"/>
    </location>
    <ligand>
        <name>substrate</name>
    </ligand>
</feature>
<dbReference type="InterPro" id="IPR022383">
    <property type="entry name" value="Lactate/malate_DH_C"/>
</dbReference>
<organism evidence="11 12">
    <name type="scientific">Methylomonas rapida</name>
    <dbReference type="NCBI Taxonomy" id="2963939"/>
    <lineage>
        <taxon>Bacteria</taxon>
        <taxon>Pseudomonadati</taxon>
        <taxon>Pseudomonadota</taxon>
        <taxon>Gammaproteobacteria</taxon>
        <taxon>Methylococcales</taxon>
        <taxon>Methylococcaceae</taxon>
        <taxon>Methylomonas</taxon>
    </lineage>
</organism>
<protein>
    <recommendedName>
        <fullName evidence="3 7">Malate dehydrogenase</fullName>
        <ecNumber evidence="3 7">1.1.1.37</ecNumber>
    </recommendedName>
</protein>
<evidence type="ECO:0000256" key="1">
    <source>
        <dbReference type="ARBA" id="ARBA00003966"/>
    </source>
</evidence>
<dbReference type="Proteomes" id="UP001162780">
    <property type="component" value="Chromosome"/>
</dbReference>
<dbReference type="InterPro" id="IPR001236">
    <property type="entry name" value="Lactate/malate_DH_N"/>
</dbReference>
<comment type="similarity">
    <text evidence="2 7">Belongs to the LDH/MDH superfamily. MDH type 2 family.</text>
</comment>
<dbReference type="InterPro" id="IPR001252">
    <property type="entry name" value="Malate_DH_AS"/>
</dbReference>
<dbReference type="PROSITE" id="PS00068">
    <property type="entry name" value="MDH"/>
    <property type="match status" value="1"/>
</dbReference>
<sequence length="325" mass="35646">MKTPVDIAVTGAAGQISYSLLFRLAAGDLLGPDQPIVLRLLEITPALEVLKGVVMELHDCAFPLLHKVVITDDPKVAFDNVDYAFLIGAKPRRHGMLRSDLLSENAEIFIVQGRALNEAASRNVKVLVTGNPANTNAYLAISQAPDLAPECFAAMTMLDHTRAVSQLAQKCGVLTKDIKNITVWGNHSCMQYPDLHHARVKGQEALSLVEHDWFVNEFLPTVQHRGTEVIKTRGQSSAGSAANAVIKHMSTWINGTDDGDWVSMAVPSDGSYGIEPGLVFSFPVTVTNGQYNIVKGLDLNEFSLERLRQNQAELIEERQMVRHLL</sequence>
<dbReference type="InterPro" id="IPR036291">
    <property type="entry name" value="NAD(P)-bd_dom_sf"/>
</dbReference>
<evidence type="ECO:0000313" key="11">
    <source>
        <dbReference type="EMBL" id="WAR46882.1"/>
    </source>
</evidence>
<reference evidence="11" key="1">
    <citation type="submission" date="2022-11" db="EMBL/GenBank/DDBJ databases">
        <title>Methylomonas rapida sp. nov., Carotenoid-Producing Obligate Methanotrophs with High Growth Characteristics and Biotechnological Potential.</title>
        <authorList>
            <person name="Tikhonova E.N."/>
            <person name="Suleimanov R.Z."/>
            <person name="Miroshnikov K."/>
            <person name="Oshkin I.Y."/>
            <person name="Belova S.E."/>
            <person name="Danilova O.V."/>
            <person name="Ashikhmin A."/>
            <person name="Konopkin A."/>
            <person name="But S.Y."/>
            <person name="Khmelenina V.N."/>
            <person name="Kuznetsov N."/>
            <person name="Pimenov N.V."/>
            <person name="Dedysh S.N."/>
        </authorList>
    </citation>
    <scope>NUCLEOTIDE SEQUENCE</scope>
    <source>
        <strain evidence="11">MP1</strain>
    </source>
</reference>
<dbReference type="NCBIfam" id="TIGR01759">
    <property type="entry name" value="MalateDH-SF1"/>
    <property type="match status" value="1"/>
</dbReference>
<dbReference type="EMBL" id="CP113517">
    <property type="protein sequence ID" value="WAR46882.1"/>
    <property type="molecule type" value="Genomic_DNA"/>
</dbReference>
<keyword evidence="12" id="KW-1185">Reference proteome</keyword>
<evidence type="ECO:0000256" key="8">
    <source>
        <dbReference type="RuleBase" id="RU000422"/>
    </source>
</evidence>
<dbReference type="SUPFAM" id="SSF56327">
    <property type="entry name" value="LDH C-terminal domain-like"/>
    <property type="match status" value="1"/>
</dbReference>
<dbReference type="HAMAP" id="MF_01517">
    <property type="entry name" value="Malate_dehydrog_2"/>
    <property type="match status" value="1"/>
</dbReference>
<dbReference type="Gene3D" id="3.90.110.10">
    <property type="entry name" value="Lactate dehydrogenase/glycoside hydrolase, family 4, C-terminal"/>
    <property type="match status" value="1"/>
</dbReference>
<dbReference type="Pfam" id="PF00056">
    <property type="entry name" value="Ldh_1_N"/>
    <property type="match status" value="1"/>
</dbReference>
<dbReference type="InterPro" id="IPR001557">
    <property type="entry name" value="L-lactate/malate_DH"/>
</dbReference>
<dbReference type="RefSeq" id="WP_255187795.1">
    <property type="nucleotide sequence ID" value="NZ_CP113517.1"/>
</dbReference>
<evidence type="ECO:0000313" key="12">
    <source>
        <dbReference type="Proteomes" id="UP001162780"/>
    </source>
</evidence>
<dbReference type="NCBIfam" id="NF003916">
    <property type="entry name" value="PRK05442.1"/>
    <property type="match status" value="1"/>
</dbReference>
<evidence type="ECO:0000256" key="5">
    <source>
        <dbReference type="ARBA" id="ARBA00023002"/>
    </source>
</evidence>
<evidence type="ECO:0000256" key="4">
    <source>
        <dbReference type="ARBA" id="ARBA00022532"/>
    </source>
</evidence>